<dbReference type="EnsemblFungi" id="EJT80422">
    <property type="protein sequence ID" value="EJT80422"/>
    <property type="gene ID" value="GGTG_00421"/>
</dbReference>
<dbReference type="EMBL" id="GL385395">
    <property type="protein sequence ID" value="EJT80422.1"/>
    <property type="molecule type" value="Genomic_DNA"/>
</dbReference>
<reference evidence="1" key="3">
    <citation type="submission" date="2010-09" db="EMBL/GenBank/DDBJ databases">
        <title>Annotation of Gaeumannomyces graminis var. tritici R3-111a-1.</title>
        <authorList>
            <consortium name="The Broad Institute Genome Sequencing Platform"/>
            <person name="Ma L.-J."/>
            <person name="Dead R."/>
            <person name="Young S.K."/>
            <person name="Zeng Q."/>
            <person name="Gargeya S."/>
            <person name="Fitzgerald M."/>
            <person name="Haas B."/>
            <person name="Abouelleil A."/>
            <person name="Alvarado L."/>
            <person name="Arachchi H.M."/>
            <person name="Berlin A."/>
            <person name="Brown A."/>
            <person name="Chapman S.B."/>
            <person name="Chen Z."/>
            <person name="Dunbar C."/>
            <person name="Freedman E."/>
            <person name="Gearin G."/>
            <person name="Gellesch M."/>
            <person name="Goldberg J."/>
            <person name="Griggs A."/>
            <person name="Gujja S."/>
            <person name="Heiman D."/>
            <person name="Howarth C."/>
            <person name="Larson L."/>
            <person name="Lui A."/>
            <person name="MacDonald P.J.P."/>
            <person name="Mehta T."/>
            <person name="Montmayeur A."/>
            <person name="Murphy C."/>
            <person name="Neiman D."/>
            <person name="Pearson M."/>
            <person name="Priest M."/>
            <person name="Roberts A."/>
            <person name="Saif S."/>
            <person name="Shea T."/>
            <person name="Shenoy N."/>
            <person name="Sisk P."/>
            <person name="Stolte C."/>
            <person name="Sykes S."/>
            <person name="Yandava C."/>
            <person name="Wortman J."/>
            <person name="Nusbaum C."/>
            <person name="Birren B."/>
        </authorList>
    </citation>
    <scope>NUCLEOTIDE SEQUENCE</scope>
    <source>
        <strain evidence="1">R3-111a-1</strain>
    </source>
</reference>
<dbReference type="VEuPathDB" id="FungiDB:GGTG_00421"/>
<name>J3NGN2_GAET3</name>
<accession>J3NGN2</accession>
<reference evidence="3" key="1">
    <citation type="submission" date="2010-07" db="EMBL/GenBank/DDBJ databases">
        <title>The genome sequence of Gaeumannomyces graminis var. tritici strain R3-111a-1.</title>
        <authorList>
            <consortium name="The Broad Institute Genome Sequencing Platform"/>
            <person name="Ma L.-J."/>
            <person name="Dead R."/>
            <person name="Young S."/>
            <person name="Zeng Q."/>
            <person name="Koehrsen M."/>
            <person name="Alvarado L."/>
            <person name="Berlin A."/>
            <person name="Chapman S.B."/>
            <person name="Chen Z."/>
            <person name="Freedman E."/>
            <person name="Gellesch M."/>
            <person name="Goldberg J."/>
            <person name="Griggs A."/>
            <person name="Gujja S."/>
            <person name="Heilman E.R."/>
            <person name="Heiman D."/>
            <person name="Hepburn T."/>
            <person name="Howarth C."/>
            <person name="Jen D."/>
            <person name="Larson L."/>
            <person name="Mehta T."/>
            <person name="Neiman D."/>
            <person name="Pearson M."/>
            <person name="Roberts A."/>
            <person name="Saif S."/>
            <person name="Shea T."/>
            <person name="Shenoy N."/>
            <person name="Sisk P."/>
            <person name="Stolte C."/>
            <person name="Sykes S."/>
            <person name="Walk T."/>
            <person name="White J."/>
            <person name="Yandava C."/>
            <person name="Haas B."/>
            <person name="Nusbaum C."/>
            <person name="Birren B."/>
        </authorList>
    </citation>
    <scope>NUCLEOTIDE SEQUENCE [LARGE SCALE GENOMIC DNA]</scope>
    <source>
        <strain evidence="3">R3-111a-1</strain>
    </source>
</reference>
<dbReference type="RefSeq" id="XP_009216431.1">
    <property type="nucleotide sequence ID" value="XM_009218167.1"/>
</dbReference>
<sequence length="98" mass="10780">MHTAADRGSLQIVTRLPLFIAYARADREALTNNSWTSRHIAILYGVTNEEYLGLLPESGTRADDLPEGKGHRLKKECDACVAVSSTLHLLVLETSSRS</sequence>
<dbReference type="Proteomes" id="UP000006039">
    <property type="component" value="Unassembled WGS sequence"/>
</dbReference>
<protein>
    <submittedName>
        <fullName evidence="1 2">Uncharacterized protein</fullName>
    </submittedName>
</protein>
<evidence type="ECO:0000313" key="1">
    <source>
        <dbReference type="EMBL" id="EJT80422.1"/>
    </source>
</evidence>
<reference evidence="2" key="5">
    <citation type="submission" date="2018-04" db="UniProtKB">
        <authorList>
            <consortium name="EnsemblFungi"/>
        </authorList>
    </citation>
    <scope>IDENTIFICATION</scope>
    <source>
        <strain evidence="2">R3-111a-1</strain>
    </source>
</reference>
<dbReference type="GeneID" id="20340879"/>
<keyword evidence="3" id="KW-1185">Reference proteome</keyword>
<proteinExistence type="predicted"/>
<organism evidence="1">
    <name type="scientific">Gaeumannomyces tritici (strain R3-111a-1)</name>
    <name type="common">Wheat and barley take-all root rot fungus</name>
    <name type="synonym">Gaeumannomyces graminis var. tritici</name>
    <dbReference type="NCBI Taxonomy" id="644352"/>
    <lineage>
        <taxon>Eukaryota</taxon>
        <taxon>Fungi</taxon>
        <taxon>Dikarya</taxon>
        <taxon>Ascomycota</taxon>
        <taxon>Pezizomycotina</taxon>
        <taxon>Sordariomycetes</taxon>
        <taxon>Sordariomycetidae</taxon>
        <taxon>Magnaporthales</taxon>
        <taxon>Magnaporthaceae</taxon>
        <taxon>Gaeumannomyces</taxon>
    </lineage>
</organism>
<gene>
    <name evidence="2" type="primary">20340879</name>
    <name evidence="1" type="ORF">GGTG_00421</name>
</gene>
<evidence type="ECO:0000313" key="3">
    <source>
        <dbReference type="Proteomes" id="UP000006039"/>
    </source>
</evidence>
<dbReference type="AlphaFoldDB" id="J3NGN2"/>
<reference evidence="1" key="2">
    <citation type="submission" date="2010-07" db="EMBL/GenBank/DDBJ databases">
        <authorList>
            <consortium name="The Broad Institute Genome Sequencing Platform"/>
            <consortium name="Broad Institute Genome Sequencing Center for Infectious Disease"/>
            <person name="Ma L.-J."/>
            <person name="Dead R."/>
            <person name="Young S."/>
            <person name="Zeng Q."/>
            <person name="Koehrsen M."/>
            <person name="Alvarado L."/>
            <person name="Berlin A."/>
            <person name="Chapman S.B."/>
            <person name="Chen Z."/>
            <person name="Freedman E."/>
            <person name="Gellesch M."/>
            <person name="Goldberg J."/>
            <person name="Griggs A."/>
            <person name="Gujja S."/>
            <person name="Heilman E.R."/>
            <person name="Heiman D."/>
            <person name="Hepburn T."/>
            <person name="Howarth C."/>
            <person name="Jen D."/>
            <person name="Larson L."/>
            <person name="Mehta T."/>
            <person name="Neiman D."/>
            <person name="Pearson M."/>
            <person name="Roberts A."/>
            <person name="Saif S."/>
            <person name="Shea T."/>
            <person name="Shenoy N."/>
            <person name="Sisk P."/>
            <person name="Stolte C."/>
            <person name="Sykes S."/>
            <person name="Walk T."/>
            <person name="White J."/>
            <person name="Yandava C."/>
            <person name="Haas B."/>
            <person name="Nusbaum C."/>
            <person name="Birren B."/>
        </authorList>
    </citation>
    <scope>NUCLEOTIDE SEQUENCE</scope>
    <source>
        <strain evidence="1">R3-111a-1</strain>
    </source>
</reference>
<reference evidence="2" key="4">
    <citation type="journal article" date="2015" name="G3 (Bethesda)">
        <title>Genome sequences of three phytopathogenic species of the Magnaporthaceae family of fungi.</title>
        <authorList>
            <person name="Okagaki L.H."/>
            <person name="Nunes C.C."/>
            <person name="Sailsbery J."/>
            <person name="Clay B."/>
            <person name="Brown D."/>
            <person name="John T."/>
            <person name="Oh Y."/>
            <person name="Young N."/>
            <person name="Fitzgerald M."/>
            <person name="Haas B.J."/>
            <person name="Zeng Q."/>
            <person name="Young S."/>
            <person name="Adiconis X."/>
            <person name="Fan L."/>
            <person name="Levin J.Z."/>
            <person name="Mitchell T.K."/>
            <person name="Okubara P.A."/>
            <person name="Farman M.L."/>
            <person name="Kohn L.M."/>
            <person name="Birren B."/>
            <person name="Ma L.-J."/>
            <person name="Dean R.A."/>
        </authorList>
    </citation>
    <scope>NUCLEOTIDE SEQUENCE</scope>
    <source>
        <strain evidence="2">R3-111a-1</strain>
    </source>
</reference>
<evidence type="ECO:0000313" key="2">
    <source>
        <dbReference type="EnsemblFungi" id="EJT80422"/>
    </source>
</evidence>
<dbReference type="HOGENOM" id="CLU_2333708_0_0_1"/>